<evidence type="ECO:0000256" key="1">
    <source>
        <dbReference type="ARBA" id="ARBA00004651"/>
    </source>
</evidence>
<evidence type="ECO:0000256" key="12">
    <source>
        <dbReference type="SAM" id="Phobius"/>
    </source>
</evidence>
<name>A0A432LDY7_9BACI</name>
<evidence type="ECO:0000259" key="13">
    <source>
        <dbReference type="Pfam" id="PF00884"/>
    </source>
</evidence>
<evidence type="ECO:0000313" key="15">
    <source>
        <dbReference type="Proteomes" id="UP000287910"/>
    </source>
</evidence>
<keyword evidence="10" id="KW-0464">Manganese</keyword>
<comment type="subcellular location">
    <subcellularLocation>
        <location evidence="1">Cell membrane</location>
        <topology evidence="1">Multi-pass membrane protein</topology>
    </subcellularLocation>
</comment>
<evidence type="ECO:0000256" key="3">
    <source>
        <dbReference type="ARBA" id="ARBA00009983"/>
    </source>
</evidence>
<keyword evidence="10" id="KW-0479">Metal-binding</keyword>
<evidence type="ECO:0000256" key="9">
    <source>
        <dbReference type="PIRSR" id="PIRSR005091-1"/>
    </source>
</evidence>
<feature type="binding site" evidence="11">
    <location>
        <position position="466"/>
    </location>
    <ligand>
        <name>Mn(2+)</name>
        <dbReference type="ChEBI" id="CHEBI:29035"/>
    </ligand>
</feature>
<evidence type="ECO:0000256" key="10">
    <source>
        <dbReference type="PIRSR" id="PIRSR005091-2"/>
    </source>
</evidence>
<dbReference type="Pfam" id="PF00884">
    <property type="entry name" value="Sulfatase"/>
    <property type="match status" value="1"/>
</dbReference>
<evidence type="ECO:0000256" key="7">
    <source>
        <dbReference type="ARBA" id="ARBA00023136"/>
    </source>
</evidence>
<dbReference type="PIRSF" id="PIRSF005091">
    <property type="entry name" value="Mmb_sulf_HI1246"/>
    <property type="match status" value="1"/>
</dbReference>
<feature type="transmembrane region" description="Helical" evidence="12">
    <location>
        <begin position="118"/>
        <end position="135"/>
    </location>
</feature>
<evidence type="ECO:0000256" key="8">
    <source>
        <dbReference type="PIRNR" id="PIRNR005091"/>
    </source>
</evidence>
<feature type="binding site" evidence="10">
    <location>
        <position position="406"/>
    </location>
    <ligand>
        <name>substrate</name>
    </ligand>
</feature>
<keyword evidence="6 12" id="KW-1133">Transmembrane helix</keyword>
<feature type="transmembrane region" description="Helical" evidence="12">
    <location>
        <begin position="67"/>
        <end position="88"/>
    </location>
</feature>
<feature type="binding site" evidence="11">
    <location>
        <position position="467"/>
    </location>
    <ligand>
        <name>Mn(2+)</name>
        <dbReference type="ChEBI" id="CHEBI:29035"/>
    </ligand>
</feature>
<evidence type="ECO:0000256" key="5">
    <source>
        <dbReference type="ARBA" id="ARBA00022692"/>
    </source>
</evidence>
<dbReference type="Gene3D" id="3.40.720.10">
    <property type="entry name" value="Alkaline Phosphatase, subunit A"/>
    <property type="match status" value="1"/>
</dbReference>
<organism evidence="14 15">
    <name type="scientific">Lysinibacillus antri</name>
    <dbReference type="NCBI Taxonomy" id="2498145"/>
    <lineage>
        <taxon>Bacteria</taxon>
        <taxon>Bacillati</taxon>
        <taxon>Bacillota</taxon>
        <taxon>Bacilli</taxon>
        <taxon>Bacillales</taxon>
        <taxon>Bacillaceae</taxon>
        <taxon>Lysinibacillus</taxon>
    </lineage>
</organism>
<feature type="binding site" evidence="11">
    <location>
        <position position="248"/>
    </location>
    <ligand>
        <name>Mn(2+)</name>
        <dbReference type="ChEBI" id="CHEBI:29035"/>
    </ligand>
</feature>
<dbReference type="SUPFAM" id="SSF53649">
    <property type="entry name" value="Alkaline phosphatase-like"/>
    <property type="match status" value="1"/>
</dbReference>
<accession>A0A432LDY7</accession>
<evidence type="ECO:0000313" key="14">
    <source>
        <dbReference type="EMBL" id="RUL54157.1"/>
    </source>
</evidence>
<feature type="active site" evidence="9">
    <location>
        <position position="290"/>
    </location>
</feature>
<dbReference type="InterPro" id="IPR000917">
    <property type="entry name" value="Sulfatase_N"/>
</dbReference>
<feature type="binding site" evidence="11">
    <location>
        <position position="290"/>
    </location>
    <ligand>
        <name>Mn(2+)</name>
        <dbReference type="ChEBI" id="CHEBI:29035"/>
    </ligand>
</feature>
<dbReference type="EMBL" id="RYYR01000007">
    <property type="protein sequence ID" value="RUL54157.1"/>
    <property type="molecule type" value="Genomic_DNA"/>
</dbReference>
<dbReference type="Proteomes" id="UP000287910">
    <property type="component" value="Unassembled WGS sequence"/>
</dbReference>
<dbReference type="Gene3D" id="3.30.1120.170">
    <property type="match status" value="1"/>
</dbReference>
<evidence type="ECO:0000256" key="6">
    <source>
        <dbReference type="ARBA" id="ARBA00022989"/>
    </source>
</evidence>
<dbReference type="PANTHER" id="PTHR47371">
    <property type="entry name" value="LIPOTEICHOIC ACID SYNTHASE"/>
    <property type="match status" value="1"/>
</dbReference>
<comment type="pathway">
    <text evidence="2">Cell wall biogenesis; lipoteichoic acid biosynthesis.</text>
</comment>
<keyword evidence="5 12" id="KW-0812">Transmembrane</keyword>
<comment type="caution">
    <text evidence="14">The sequence shown here is derived from an EMBL/GenBank/DDBJ whole genome shotgun (WGS) entry which is preliminary data.</text>
</comment>
<keyword evidence="4 8" id="KW-1003">Cell membrane</keyword>
<keyword evidence="7 8" id="KW-0472">Membrane</keyword>
<evidence type="ECO:0000256" key="4">
    <source>
        <dbReference type="ARBA" id="ARBA00022475"/>
    </source>
</evidence>
<feature type="transmembrane region" description="Helical" evidence="12">
    <location>
        <begin position="12"/>
        <end position="31"/>
    </location>
</feature>
<sequence>MQTKLNISKHYLLFLFTFIMLIKFFIVRMMIFEQTSFFLTLIVELSYLLIIFGAIEFIQSDRIKKILYVTVNLILTILLLGVVIYYNYYGYIVTLNALTLLDQVGTIKDSVFSLFKPIYLILFVDFIVMLVYVIIRKKKSIPEAKKNYVLITIFLLIGLVGTAINLYIQKDAEIANSVVAAEKQGILNYEILAVLNNVANNNKTMTSAEIEKLPKTIQDLKGITPLSEDQLKWHGIAENKNIIAIQLEAFQDFPIHLEVDGQEVTPFLNDLIEESLYFNNIFQQIGPGNTSDAEFLFNTSLYPSAWEASSESFGNRVIPSFPKLLKEQGYATSTAHANDVKFWNRINLYPALGFDKFYHGEFFGNEDVIGIGPSDEVLYAKVLPELKALHEDNQKFYAQFVSLSSHHPFKIPETKNLLPLPEKYQGSIVGDYLQAIHYTDQTLQQFVNVLKEEGMWEDTILVLYGDHFGLQPNGLTETDFPLLKELVGRDYSYLDQFNIPLIITVGDQAITEVNETIGSQIDIMPTVANLLGLSLEDYIHFGQDLVNYPDNLFGIRYYMPFGSFLNNEISFKPLEGFDDGQALDIHTAKTVEDFLQYEEDYDRVLKLMNLSDRYMNSLPVR</sequence>
<evidence type="ECO:0000256" key="11">
    <source>
        <dbReference type="PIRSR" id="PIRSR005091-3"/>
    </source>
</evidence>
<protein>
    <submittedName>
        <fullName evidence="14">LTA synthase family protein</fullName>
    </submittedName>
</protein>
<dbReference type="InterPro" id="IPR050448">
    <property type="entry name" value="OpgB/LTA_synthase_biosynth"/>
</dbReference>
<dbReference type="InterPro" id="IPR017850">
    <property type="entry name" value="Alkaline_phosphatase_core_sf"/>
</dbReference>
<feature type="transmembrane region" description="Helical" evidence="12">
    <location>
        <begin position="37"/>
        <end position="55"/>
    </location>
</feature>
<keyword evidence="15" id="KW-1185">Reference proteome</keyword>
<feature type="domain" description="Sulfatase N-terminal" evidence="13">
    <location>
        <begin position="240"/>
        <end position="532"/>
    </location>
</feature>
<comment type="similarity">
    <text evidence="3 8">Belongs to the LTA synthase family.</text>
</comment>
<gene>
    <name evidence="14" type="ORF">EK386_06505</name>
</gene>
<proteinExistence type="inferred from homology"/>
<reference evidence="14 15" key="1">
    <citation type="submission" date="2018-12" db="EMBL/GenBank/DDBJ databases">
        <title>Lysinibacillus antri sp. nov., isolated from a cave soil.</title>
        <authorList>
            <person name="Narsing Rao M.P."/>
            <person name="Zhang H."/>
            <person name="Dong Z.-Y."/>
            <person name="Niu X.-K."/>
            <person name="Zhang K."/>
            <person name="Fang B.-Z."/>
            <person name="Kang Y.-Q."/>
            <person name="Xiao M."/>
            <person name="Li W.-J."/>
        </authorList>
    </citation>
    <scope>NUCLEOTIDE SEQUENCE [LARGE SCALE GENOMIC DNA]</scope>
    <source>
        <strain evidence="14 15">SYSU K30002</strain>
    </source>
</reference>
<evidence type="ECO:0000256" key="2">
    <source>
        <dbReference type="ARBA" id="ARBA00004936"/>
    </source>
</evidence>
<dbReference type="RefSeq" id="WP_126658226.1">
    <property type="nucleotide sequence ID" value="NZ_RYYR01000007.1"/>
</dbReference>
<dbReference type="GO" id="GO:0046872">
    <property type="term" value="F:metal ion binding"/>
    <property type="evidence" value="ECO:0007669"/>
    <property type="project" value="UniProtKB-KW"/>
</dbReference>
<dbReference type="InterPro" id="IPR012160">
    <property type="entry name" value="LtaS-like"/>
</dbReference>
<dbReference type="CDD" id="cd16015">
    <property type="entry name" value="LTA_synthase"/>
    <property type="match status" value="1"/>
</dbReference>
<dbReference type="GO" id="GO:0005886">
    <property type="term" value="C:plasma membrane"/>
    <property type="evidence" value="ECO:0007669"/>
    <property type="project" value="UniProtKB-SubCell"/>
</dbReference>
<dbReference type="AlphaFoldDB" id="A0A432LDY7"/>
<dbReference type="PANTHER" id="PTHR47371:SF3">
    <property type="entry name" value="PHOSPHOGLYCEROL TRANSFERASE I"/>
    <property type="match status" value="1"/>
</dbReference>
<feature type="transmembrane region" description="Helical" evidence="12">
    <location>
        <begin position="147"/>
        <end position="168"/>
    </location>
</feature>